<evidence type="ECO:0000313" key="15">
    <source>
        <dbReference type="EMBL" id="KAH8984460.1"/>
    </source>
</evidence>
<feature type="region of interest" description="Disordered" evidence="13">
    <location>
        <begin position="504"/>
        <end position="523"/>
    </location>
</feature>
<dbReference type="SUPFAM" id="SSF56281">
    <property type="entry name" value="Metallo-hydrolase/oxidoreductase"/>
    <property type="match status" value="1"/>
</dbReference>
<dbReference type="GO" id="GO:0006303">
    <property type="term" value="P:double-strand break repair via nonhomologous end joining"/>
    <property type="evidence" value="ECO:0007669"/>
    <property type="project" value="TreeGrafter"/>
</dbReference>
<dbReference type="GO" id="GO:0036297">
    <property type="term" value="P:interstrand cross-link repair"/>
    <property type="evidence" value="ECO:0007669"/>
    <property type="project" value="TreeGrafter"/>
</dbReference>
<evidence type="ECO:0000313" key="16">
    <source>
        <dbReference type="Proteomes" id="UP001201163"/>
    </source>
</evidence>
<dbReference type="GO" id="GO:0000723">
    <property type="term" value="P:telomere maintenance"/>
    <property type="evidence" value="ECO:0007669"/>
    <property type="project" value="TreeGrafter"/>
</dbReference>
<keyword evidence="16" id="KW-1185">Reference proteome</keyword>
<evidence type="ECO:0000256" key="2">
    <source>
        <dbReference type="ARBA" id="ARBA00010304"/>
    </source>
</evidence>
<dbReference type="GO" id="GO:0004519">
    <property type="term" value="F:endonuclease activity"/>
    <property type="evidence" value="ECO:0007669"/>
    <property type="project" value="UniProtKB-KW"/>
</dbReference>
<evidence type="ECO:0000256" key="1">
    <source>
        <dbReference type="ARBA" id="ARBA00004123"/>
    </source>
</evidence>
<reference evidence="15" key="1">
    <citation type="submission" date="2022-01" db="EMBL/GenBank/DDBJ databases">
        <title>Comparative genomics reveals a dynamic genome evolution in the ectomycorrhizal milk-cap (Lactarius) mushrooms.</title>
        <authorList>
            <consortium name="DOE Joint Genome Institute"/>
            <person name="Lebreton A."/>
            <person name="Tang N."/>
            <person name="Kuo A."/>
            <person name="LaButti K."/>
            <person name="Drula E."/>
            <person name="Barry K."/>
            <person name="Clum A."/>
            <person name="Lipzen A."/>
            <person name="Mousain D."/>
            <person name="Ng V."/>
            <person name="Wang R."/>
            <person name="Wang X."/>
            <person name="Dai Y."/>
            <person name="Henrissat B."/>
            <person name="Grigoriev I.V."/>
            <person name="Guerin-Laguette A."/>
            <person name="Yu F."/>
            <person name="Martin F.M."/>
        </authorList>
    </citation>
    <scope>NUCLEOTIDE SEQUENCE</scope>
    <source>
        <strain evidence="15">QP</strain>
    </source>
</reference>
<evidence type="ECO:0000256" key="5">
    <source>
        <dbReference type="ARBA" id="ARBA00022763"/>
    </source>
</evidence>
<accession>A0AAD4L9F2</accession>
<comment type="subcellular location">
    <subcellularLocation>
        <location evidence="1">Nucleus</location>
    </subcellularLocation>
</comment>
<gene>
    <name evidence="15" type="ORF">EDB92DRAFT_1887086</name>
</gene>
<evidence type="ECO:0000256" key="13">
    <source>
        <dbReference type="SAM" id="MobiDB-lite"/>
    </source>
</evidence>
<keyword evidence="6" id="KW-0378">Hydrolase</keyword>
<feature type="compositionally biased region" description="Polar residues" evidence="13">
    <location>
        <begin position="630"/>
        <end position="639"/>
    </location>
</feature>
<evidence type="ECO:0000256" key="10">
    <source>
        <dbReference type="ARBA" id="ARBA00023242"/>
    </source>
</evidence>
<sequence>MPTGTAFHGFIPPFPIRVDEFAALHLLSHTHSDHILGLSAKSFASTIICSTDAKEMLLRHEVYNERALKDMELRDEARLSRTFGHLRVPPLLRDGRFDYSGSRDLLRTLPLNTPTKIELSDKQIVTLTLFDANHCPGAVMFLVEGSQGAVLHTGDFRAEPWFLDDIRRNPFLQSYLAPPETPGSAELGQRGSNYQGDPLFKTLDAIYLDTACLLSTTDVPTKSDATLGLVSLMALFPPETSFFINSWTWGYEDILRAIAHHFQSRIHVDRYKHSVYSHLADPFLRSLVTLDASRTRFHACERFNRCPHASADDVVYINPVTIGKVKWEQYRLLTESKLRAAQPVTVLLVPLSRHSPLNELRAFVSLFRPARIVPNTLDPSLHGLDALCIPNIFAGCLSNPQPPSSSAFAEALADDDLEIKEDGGDSALQNLLGDDAERIARAWADSGRGAEKLAVVEQFLTGTARHAVRRVLGLAPLPGDDNDGAERAVSMLQRIRDKQRIQACRGGRSSVGESDQETENGDSDAHARTAMLLFGLAGSSQMVESQCEKESQEEAPGTVPASRVPTLLVSERGSQNAGNTRHLTHLDLSPPQERLLATKDGGGARAVHFADPQPWPSPSSRLVGHATAPPSLTSPSRSCSRAHPFGRGEPPLVDLENIPLTRTKRQQPLSRSLSQSQSQCSLPPVIHLHTSKPATKRRKLERLPTVPAHEDAPAPMFASARKQAASAQAVEAARTENFTVADPNTHHMGKQGQDVGAENCKAHRRALRARSRVIEEKLRSALLAPT</sequence>
<keyword evidence="8" id="KW-0233">DNA recombination</keyword>
<evidence type="ECO:0000256" key="6">
    <source>
        <dbReference type="ARBA" id="ARBA00022801"/>
    </source>
</evidence>
<dbReference type="Pfam" id="PF07522">
    <property type="entry name" value="DRMBL"/>
    <property type="match status" value="1"/>
</dbReference>
<keyword evidence="5" id="KW-0227">DNA damage</keyword>
<keyword evidence="10" id="KW-0539">Nucleus</keyword>
<comment type="similarity">
    <text evidence="2">Belongs to the DNA repair metallo-beta-lactamase (DRMBL) family.</text>
</comment>
<evidence type="ECO:0000256" key="12">
    <source>
        <dbReference type="ARBA" id="ARBA00042677"/>
    </source>
</evidence>
<evidence type="ECO:0000256" key="8">
    <source>
        <dbReference type="ARBA" id="ARBA00023172"/>
    </source>
</evidence>
<proteinExistence type="inferred from homology"/>
<organism evidence="15 16">
    <name type="scientific">Lactarius akahatsu</name>
    <dbReference type="NCBI Taxonomy" id="416441"/>
    <lineage>
        <taxon>Eukaryota</taxon>
        <taxon>Fungi</taxon>
        <taxon>Dikarya</taxon>
        <taxon>Basidiomycota</taxon>
        <taxon>Agaricomycotina</taxon>
        <taxon>Agaricomycetes</taxon>
        <taxon>Russulales</taxon>
        <taxon>Russulaceae</taxon>
        <taxon>Lactarius</taxon>
    </lineage>
</organism>
<protein>
    <recommendedName>
        <fullName evidence="11">Protein artemis</fullName>
    </recommendedName>
    <alternativeName>
        <fullName evidence="12">DNA cross-link repair 1C protein</fullName>
    </alternativeName>
</protein>
<evidence type="ECO:0000256" key="9">
    <source>
        <dbReference type="ARBA" id="ARBA00023204"/>
    </source>
</evidence>
<evidence type="ECO:0000259" key="14">
    <source>
        <dbReference type="Pfam" id="PF07522"/>
    </source>
</evidence>
<feature type="domain" description="DNA repair metallo-beta-lactamase" evidence="14">
    <location>
        <begin position="294"/>
        <end position="376"/>
    </location>
</feature>
<evidence type="ECO:0000256" key="7">
    <source>
        <dbReference type="ARBA" id="ARBA00022839"/>
    </source>
</evidence>
<name>A0AAD4L9F2_9AGAM</name>
<dbReference type="GO" id="GO:0035312">
    <property type="term" value="F:5'-3' DNA exonuclease activity"/>
    <property type="evidence" value="ECO:0007669"/>
    <property type="project" value="TreeGrafter"/>
</dbReference>
<dbReference type="GO" id="GO:0005634">
    <property type="term" value="C:nucleus"/>
    <property type="evidence" value="ECO:0007669"/>
    <property type="project" value="UniProtKB-SubCell"/>
</dbReference>
<evidence type="ECO:0000256" key="3">
    <source>
        <dbReference type="ARBA" id="ARBA00022722"/>
    </source>
</evidence>
<dbReference type="GO" id="GO:0003684">
    <property type="term" value="F:damaged DNA binding"/>
    <property type="evidence" value="ECO:0007669"/>
    <property type="project" value="TreeGrafter"/>
</dbReference>
<comment type="caution">
    <text evidence="15">The sequence shown here is derived from an EMBL/GenBank/DDBJ whole genome shotgun (WGS) entry which is preliminary data.</text>
</comment>
<keyword evidence="3" id="KW-0540">Nuclease</keyword>
<dbReference type="EMBL" id="JAKELL010000076">
    <property type="protein sequence ID" value="KAH8984460.1"/>
    <property type="molecule type" value="Genomic_DNA"/>
</dbReference>
<evidence type="ECO:0000256" key="4">
    <source>
        <dbReference type="ARBA" id="ARBA00022759"/>
    </source>
</evidence>
<keyword evidence="7" id="KW-0269">Exonuclease</keyword>
<keyword evidence="4" id="KW-0255">Endonuclease</keyword>
<dbReference type="AlphaFoldDB" id="A0AAD4L9F2"/>
<dbReference type="Gene3D" id="3.60.15.10">
    <property type="entry name" value="Ribonuclease Z/Hydroxyacylglutathione hydrolase-like"/>
    <property type="match status" value="1"/>
</dbReference>
<feature type="region of interest" description="Disordered" evidence="13">
    <location>
        <begin position="613"/>
        <end position="654"/>
    </location>
</feature>
<dbReference type="InterPro" id="IPR036866">
    <property type="entry name" value="RibonucZ/Hydroxyglut_hydro"/>
</dbReference>
<dbReference type="PANTHER" id="PTHR23240:SF8">
    <property type="entry name" value="PROTEIN ARTEMIS"/>
    <property type="match status" value="1"/>
</dbReference>
<dbReference type="Proteomes" id="UP001201163">
    <property type="component" value="Unassembled WGS sequence"/>
</dbReference>
<dbReference type="GO" id="GO:0006310">
    <property type="term" value="P:DNA recombination"/>
    <property type="evidence" value="ECO:0007669"/>
    <property type="project" value="UniProtKB-KW"/>
</dbReference>
<keyword evidence="9" id="KW-0234">DNA repair</keyword>
<evidence type="ECO:0000256" key="11">
    <source>
        <dbReference type="ARBA" id="ARBA00039759"/>
    </source>
</evidence>
<dbReference type="InterPro" id="IPR011084">
    <property type="entry name" value="DRMBL"/>
</dbReference>
<dbReference type="PANTHER" id="PTHR23240">
    <property type="entry name" value="DNA CROSS-LINK REPAIR PROTEIN PSO2/SNM1-RELATED"/>
    <property type="match status" value="1"/>
</dbReference>